<accession>A0ABQ9VF88</accession>
<dbReference type="SUPFAM" id="SSF82895">
    <property type="entry name" value="TSP-1 type 1 repeat"/>
    <property type="match status" value="1"/>
</dbReference>
<keyword evidence="3" id="KW-1185">Reference proteome</keyword>
<sequence length="213" mass="22206">MTARGSAASSPALPGEPPPIPCQLPTPRQPGSATGRYFWAPEAPGRSTGSQVFMGLPKAEAPAPGEWQLCSSSCGPGGLSRRAVLCIRSVGLDEQSALEPPACEHLPQPPAATPCNRHVPCPATWAVGNWSQVSAGWEGPPPAPPLVSGYSEADSLPPALTAWYRGWEESGAFQGPASDSKASGIRKPLRSHGHSHDLELGRAREGWLGSLPL</sequence>
<dbReference type="Pfam" id="PF19030">
    <property type="entry name" value="TSP1_ADAMTS"/>
    <property type="match status" value="1"/>
</dbReference>
<feature type="region of interest" description="Disordered" evidence="1">
    <location>
        <begin position="173"/>
        <end position="197"/>
    </location>
</feature>
<dbReference type="EMBL" id="JASSZA010000006">
    <property type="protein sequence ID" value="KAK2107907.1"/>
    <property type="molecule type" value="Genomic_DNA"/>
</dbReference>
<reference evidence="2 3" key="1">
    <citation type="submission" date="2023-05" db="EMBL/GenBank/DDBJ databases">
        <title>B98-5 Cell Line De Novo Hybrid Assembly: An Optical Mapping Approach.</title>
        <authorList>
            <person name="Kananen K."/>
            <person name="Auerbach J.A."/>
            <person name="Kautto E."/>
            <person name="Blachly J.S."/>
        </authorList>
    </citation>
    <scope>NUCLEOTIDE SEQUENCE [LARGE SCALE GENOMIC DNA]</scope>
    <source>
        <strain evidence="2">B95-8</strain>
        <tissue evidence="2">Cell line</tissue>
    </source>
</reference>
<comment type="caution">
    <text evidence="2">The sequence shown here is derived from an EMBL/GenBank/DDBJ whole genome shotgun (WGS) entry which is preliminary data.</text>
</comment>
<dbReference type="Gene3D" id="2.20.100.10">
    <property type="entry name" value="Thrombospondin type-1 (TSP1) repeat"/>
    <property type="match status" value="1"/>
</dbReference>
<protein>
    <submittedName>
        <fullName evidence="2">Uncharacterized protein</fullName>
    </submittedName>
</protein>
<dbReference type="Proteomes" id="UP001266305">
    <property type="component" value="Unassembled WGS sequence"/>
</dbReference>
<dbReference type="PROSITE" id="PS50092">
    <property type="entry name" value="TSP1"/>
    <property type="match status" value="1"/>
</dbReference>
<feature type="region of interest" description="Disordered" evidence="1">
    <location>
        <begin position="1"/>
        <end position="44"/>
    </location>
</feature>
<evidence type="ECO:0000313" key="2">
    <source>
        <dbReference type="EMBL" id="KAK2107907.1"/>
    </source>
</evidence>
<evidence type="ECO:0000256" key="1">
    <source>
        <dbReference type="SAM" id="MobiDB-lite"/>
    </source>
</evidence>
<dbReference type="InterPro" id="IPR036383">
    <property type="entry name" value="TSP1_rpt_sf"/>
</dbReference>
<feature type="compositionally biased region" description="Pro residues" evidence="1">
    <location>
        <begin position="14"/>
        <end position="28"/>
    </location>
</feature>
<proteinExistence type="predicted"/>
<organism evidence="2 3">
    <name type="scientific">Saguinus oedipus</name>
    <name type="common">Cotton-top tamarin</name>
    <name type="synonym">Oedipomidas oedipus</name>
    <dbReference type="NCBI Taxonomy" id="9490"/>
    <lineage>
        <taxon>Eukaryota</taxon>
        <taxon>Metazoa</taxon>
        <taxon>Chordata</taxon>
        <taxon>Craniata</taxon>
        <taxon>Vertebrata</taxon>
        <taxon>Euteleostomi</taxon>
        <taxon>Mammalia</taxon>
        <taxon>Eutheria</taxon>
        <taxon>Euarchontoglires</taxon>
        <taxon>Primates</taxon>
        <taxon>Haplorrhini</taxon>
        <taxon>Platyrrhini</taxon>
        <taxon>Cebidae</taxon>
        <taxon>Callitrichinae</taxon>
        <taxon>Saguinus</taxon>
    </lineage>
</organism>
<evidence type="ECO:0000313" key="3">
    <source>
        <dbReference type="Proteomes" id="UP001266305"/>
    </source>
</evidence>
<gene>
    <name evidence="2" type="ORF">P7K49_013072</name>
</gene>
<dbReference type="InterPro" id="IPR000884">
    <property type="entry name" value="TSP1_rpt"/>
</dbReference>
<name>A0ABQ9VF88_SAGOE</name>